<dbReference type="PANTHER" id="PTHR36477">
    <property type="entry name" value="TRANSMEMBRANE PROTEIN 225"/>
    <property type="match status" value="1"/>
</dbReference>
<feature type="domain" description="Transmembrane protein 225" evidence="5">
    <location>
        <begin position="1"/>
        <end position="144"/>
    </location>
</feature>
<dbReference type="InterPro" id="IPR057351">
    <property type="entry name" value="TM225_dom"/>
</dbReference>
<protein>
    <recommendedName>
        <fullName evidence="5">Transmembrane protein 225 domain-containing protein</fullName>
    </recommendedName>
</protein>
<evidence type="ECO:0000256" key="1">
    <source>
        <dbReference type="ARBA" id="ARBA00004141"/>
    </source>
</evidence>
<comment type="subcellular location">
    <subcellularLocation>
        <location evidence="1">Membrane</location>
        <topology evidence="1">Multi-pass membrane protein</topology>
    </subcellularLocation>
</comment>
<dbReference type="AlphaFoldDB" id="A0AAW0IA83"/>
<feature type="transmembrane region" description="Helical" evidence="4">
    <location>
        <begin position="84"/>
        <end position="101"/>
    </location>
</feature>
<organism evidence="6 7">
    <name type="scientific">Myodes glareolus</name>
    <name type="common">Bank vole</name>
    <name type="synonym">Clethrionomys glareolus</name>
    <dbReference type="NCBI Taxonomy" id="447135"/>
    <lineage>
        <taxon>Eukaryota</taxon>
        <taxon>Metazoa</taxon>
        <taxon>Chordata</taxon>
        <taxon>Craniata</taxon>
        <taxon>Vertebrata</taxon>
        <taxon>Euteleostomi</taxon>
        <taxon>Mammalia</taxon>
        <taxon>Eutheria</taxon>
        <taxon>Euarchontoglires</taxon>
        <taxon>Glires</taxon>
        <taxon>Rodentia</taxon>
        <taxon>Myomorpha</taxon>
        <taxon>Muroidea</taxon>
        <taxon>Cricetidae</taxon>
        <taxon>Arvicolinae</taxon>
        <taxon>Myodes</taxon>
    </lineage>
</organism>
<name>A0AAW0IA83_MYOGA</name>
<feature type="transmembrane region" description="Helical" evidence="4">
    <location>
        <begin position="59"/>
        <end position="78"/>
    </location>
</feature>
<comment type="caution">
    <text evidence="6">The sequence shown here is derived from an EMBL/GenBank/DDBJ whole genome shotgun (WGS) entry which is preliminary data.</text>
</comment>
<accession>A0AAW0IA83</accession>
<feature type="transmembrane region" description="Helical" evidence="4">
    <location>
        <begin position="122"/>
        <end position="140"/>
    </location>
</feature>
<keyword evidence="7" id="KW-1185">Reference proteome</keyword>
<dbReference type="GO" id="GO:0016020">
    <property type="term" value="C:membrane"/>
    <property type="evidence" value="ECO:0007669"/>
    <property type="project" value="UniProtKB-SubCell"/>
</dbReference>
<dbReference type="Proteomes" id="UP001488838">
    <property type="component" value="Unassembled WGS sequence"/>
</dbReference>
<evidence type="ECO:0000256" key="2">
    <source>
        <dbReference type="ARBA" id="ARBA00022692"/>
    </source>
</evidence>
<dbReference type="InterPro" id="IPR033542">
    <property type="entry name" value="TM225"/>
</dbReference>
<evidence type="ECO:0000259" key="5">
    <source>
        <dbReference type="Pfam" id="PF25452"/>
    </source>
</evidence>
<feature type="transmembrane region" description="Helical" evidence="4">
    <location>
        <begin position="6"/>
        <end position="24"/>
    </location>
</feature>
<evidence type="ECO:0000256" key="3">
    <source>
        <dbReference type="ARBA" id="ARBA00023136"/>
    </source>
</evidence>
<gene>
    <name evidence="6" type="ORF">U0070_002264</name>
</gene>
<reference evidence="6 7" key="1">
    <citation type="journal article" date="2023" name="bioRxiv">
        <title>Conserved and derived expression patterns and positive selection on dental genes reveal complex evolutionary context of ever-growing rodent molars.</title>
        <authorList>
            <person name="Calamari Z.T."/>
            <person name="Song A."/>
            <person name="Cohen E."/>
            <person name="Akter M."/>
            <person name="Roy R.D."/>
            <person name="Hallikas O."/>
            <person name="Christensen M.M."/>
            <person name="Li P."/>
            <person name="Marangoni P."/>
            <person name="Jernvall J."/>
            <person name="Klein O.D."/>
        </authorList>
    </citation>
    <scope>NUCLEOTIDE SEQUENCE [LARGE SCALE GENOMIC DNA]</scope>
    <source>
        <strain evidence="6">V071</strain>
    </source>
</reference>
<keyword evidence="2 4" id="KW-0812">Transmembrane</keyword>
<sequence>MVFSCGAILMLVMGIIMENWVEFIPKLKKEKTGHSPWLGCCPASWPEGGLKIIKSMMMMSLNIAIYINLILGLQYTSMISQNKWAHLIIGFINFFTVSMYYHKIKKGQDVYFVSYKIKRITFTVYLAIALFLTCGIFCFIQCSNRCACLLNREGSGRRLSGSSIQVISLPERTIMPRSIVHVHSSFSKDDNKPHVQTR</sequence>
<keyword evidence="4" id="KW-1133">Transmembrane helix</keyword>
<keyword evidence="3 4" id="KW-0472">Membrane</keyword>
<dbReference type="PANTHER" id="PTHR36477:SF1">
    <property type="entry name" value="TRANSMEMBRANE PROTEIN 225"/>
    <property type="match status" value="1"/>
</dbReference>
<feature type="non-terminal residue" evidence="6">
    <location>
        <position position="198"/>
    </location>
</feature>
<dbReference type="Pfam" id="PF25452">
    <property type="entry name" value="TM225"/>
    <property type="match status" value="1"/>
</dbReference>
<evidence type="ECO:0000256" key="4">
    <source>
        <dbReference type="SAM" id="Phobius"/>
    </source>
</evidence>
<dbReference type="EMBL" id="JBBHLL010000176">
    <property type="protein sequence ID" value="KAK7811331.1"/>
    <property type="molecule type" value="Genomic_DNA"/>
</dbReference>
<evidence type="ECO:0000313" key="7">
    <source>
        <dbReference type="Proteomes" id="UP001488838"/>
    </source>
</evidence>
<evidence type="ECO:0000313" key="6">
    <source>
        <dbReference type="EMBL" id="KAK7811331.1"/>
    </source>
</evidence>
<proteinExistence type="predicted"/>